<evidence type="ECO:0000256" key="3">
    <source>
        <dbReference type="ARBA" id="ARBA00023125"/>
    </source>
</evidence>
<dbReference type="GO" id="GO:0003677">
    <property type="term" value="F:DNA binding"/>
    <property type="evidence" value="ECO:0007669"/>
    <property type="project" value="UniProtKB-KW"/>
</dbReference>
<dbReference type="Gene3D" id="3.40.190.10">
    <property type="entry name" value="Periplasmic binding protein-like II"/>
    <property type="match status" value="2"/>
</dbReference>
<evidence type="ECO:0000259" key="5">
    <source>
        <dbReference type="PROSITE" id="PS50931"/>
    </source>
</evidence>
<accession>A0A243QIQ4</accession>
<reference evidence="6 7" key="1">
    <citation type="submission" date="2017-05" db="EMBL/GenBank/DDBJ databases">
        <title>Biotechnological potential of actinobacteria isolated from South African environments.</title>
        <authorList>
            <person name="Le Roes-Hill M."/>
            <person name="Prins A."/>
            <person name="Durrell K.A."/>
        </authorList>
    </citation>
    <scope>NUCLEOTIDE SEQUENCE [LARGE SCALE GENOMIC DNA]</scope>
    <source>
        <strain evidence="6">M26</strain>
    </source>
</reference>
<gene>
    <name evidence="6" type="ORF">CA984_41795</name>
</gene>
<dbReference type="GO" id="GO:0032993">
    <property type="term" value="C:protein-DNA complex"/>
    <property type="evidence" value="ECO:0007669"/>
    <property type="project" value="TreeGrafter"/>
</dbReference>
<keyword evidence="3" id="KW-0238">DNA-binding</keyword>
<keyword evidence="4" id="KW-0804">Transcription</keyword>
<evidence type="ECO:0000256" key="1">
    <source>
        <dbReference type="ARBA" id="ARBA00009437"/>
    </source>
</evidence>
<comment type="caution">
    <text evidence="6">The sequence shown here is derived from an EMBL/GenBank/DDBJ whole genome shotgun (WGS) entry which is preliminary data.</text>
</comment>
<dbReference type="InterPro" id="IPR000847">
    <property type="entry name" value="LysR_HTH_N"/>
</dbReference>
<dbReference type="EMBL" id="NGFP01000376">
    <property type="protein sequence ID" value="OUC81617.1"/>
    <property type="molecule type" value="Genomic_DNA"/>
</dbReference>
<dbReference type="PANTHER" id="PTHR30346:SF0">
    <property type="entry name" value="HCA OPERON TRANSCRIPTIONAL ACTIVATOR HCAR"/>
    <property type="match status" value="1"/>
</dbReference>
<feature type="domain" description="HTH lysR-type" evidence="5">
    <location>
        <begin position="5"/>
        <end position="62"/>
    </location>
</feature>
<keyword evidence="2" id="KW-0805">Transcription regulation</keyword>
<dbReference type="AlphaFoldDB" id="A0A243QIQ4"/>
<dbReference type="InterPro" id="IPR036388">
    <property type="entry name" value="WH-like_DNA-bd_sf"/>
</dbReference>
<dbReference type="PANTHER" id="PTHR30346">
    <property type="entry name" value="TRANSCRIPTIONAL DUAL REGULATOR HCAR-RELATED"/>
    <property type="match status" value="1"/>
</dbReference>
<sequence length="318" mass="35403">MAEDLDLRLLRCFVAVAEELHFSRAAERLFVAQQALSRDVRRLEDRVGAALFERTTRRVALTPAGERLLARARQLLALHDEILRELRGEGTPMLVDVVGERLTPARVLAAARERAPGFPFFARFHGGLETALPLLAAHRLDVTFGRWNGLTGRTAEGLEHQLVRLERIAVLLPDRHPLAGQAGVPLAALRGVDACWQCGDHASPEWGRVVEQLFAASGADPAPPRPNVRGIDELAYHVQQWDVPVLTISSQSEVPGAVIRPLVEPVALYPWSMIWRKDLRHPGLQALREAVRKLAAADRWLERPEDAWLPEPEASMIN</sequence>
<organism evidence="6 7">
    <name type="scientific">Streptosporangium minutum</name>
    <dbReference type="NCBI Taxonomy" id="569862"/>
    <lineage>
        <taxon>Bacteria</taxon>
        <taxon>Bacillati</taxon>
        <taxon>Actinomycetota</taxon>
        <taxon>Actinomycetes</taxon>
        <taxon>Streptosporangiales</taxon>
        <taxon>Streptosporangiaceae</taxon>
        <taxon>Streptosporangium</taxon>
    </lineage>
</organism>
<keyword evidence="7" id="KW-1185">Reference proteome</keyword>
<dbReference type="PROSITE" id="PS50931">
    <property type="entry name" value="HTH_LYSR"/>
    <property type="match status" value="1"/>
</dbReference>
<evidence type="ECO:0000256" key="4">
    <source>
        <dbReference type="ARBA" id="ARBA00023163"/>
    </source>
</evidence>
<dbReference type="Pfam" id="PF03466">
    <property type="entry name" value="LysR_substrate"/>
    <property type="match status" value="1"/>
</dbReference>
<dbReference type="Proteomes" id="UP000194761">
    <property type="component" value="Unassembled WGS sequence"/>
</dbReference>
<comment type="similarity">
    <text evidence="1">Belongs to the LysR transcriptional regulatory family.</text>
</comment>
<evidence type="ECO:0000313" key="6">
    <source>
        <dbReference type="EMBL" id="OUC81617.1"/>
    </source>
</evidence>
<protein>
    <submittedName>
        <fullName evidence="6">LysR family transcriptional regulator</fullName>
    </submittedName>
</protein>
<dbReference type="RefSeq" id="WP_086578862.1">
    <property type="nucleotide sequence ID" value="NZ_NGFP01000376.1"/>
</dbReference>
<dbReference type="PRINTS" id="PR00039">
    <property type="entry name" value="HTHLYSR"/>
</dbReference>
<dbReference type="Pfam" id="PF00126">
    <property type="entry name" value="HTH_1"/>
    <property type="match status" value="1"/>
</dbReference>
<dbReference type="InterPro" id="IPR036390">
    <property type="entry name" value="WH_DNA-bd_sf"/>
</dbReference>
<evidence type="ECO:0000313" key="7">
    <source>
        <dbReference type="Proteomes" id="UP000194761"/>
    </source>
</evidence>
<name>A0A243QIQ4_9ACTN</name>
<dbReference type="GO" id="GO:0003700">
    <property type="term" value="F:DNA-binding transcription factor activity"/>
    <property type="evidence" value="ECO:0007669"/>
    <property type="project" value="InterPro"/>
</dbReference>
<dbReference type="InterPro" id="IPR005119">
    <property type="entry name" value="LysR_subst-bd"/>
</dbReference>
<proteinExistence type="inferred from homology"/>
<dbReference type="Gene3D" id="1.10.10.10">
    <property type="entry name" value="Winged helix-like DNA-binding domain superfamily/Winged helix DNA-binding domain"/>
    <property type="match status" value="1"/>
</dbReference>
<dbReference type="SUPFAM" id="SSF46785">
    <property type="entry name" value="Winged helix' DNA-binding domain"/>
    <property type="match status" value="1"/>
</dbReference>
<evidence type="ECO:0000256" key="2">
    <source>
        <dbReference type="ARBA" id="ARBA00023015"/>
    </source>
</evidence>
<dbReference type="SUPFAM" id="SSF53850">
    <property type="entry name" value="Periplasmic binding protein-like II"/>
    <property type="match status" value="1"/>
</dbReference>
<dbReference type="FunFam" id="1.10.10.10:FF:000001">
    <property type="entry name" value="LysR family transcriptional regulator"/>
    <property type="match status" value="1"/>
</dbReference>